<dbReference type="GO" id="GO:0003723">
    <property type="term" value="F:RNA binding"/>
    <property type="evidence" value="ECO:0007669"/>
    <property type="project" value="TreeGrafter"/>
</dbReference>
<feature type="compositionally biased region" description="Acidic residues" evidence="4">
    <location>
        <begin position="49"/>
        <end position="71"/>
    </location>
</feature>
<dbReference type="PANTHER" id="PTHR14369">
    <property type="entry name" value="SURFEIT LOCUS PROTEIN 6"/>
    <property type="match status" value="1"/>
</dbReference>
<feature type="compositionally biased region" description="Basic residues" evidence="4">
    <location>
        <begin position="264"/>
        <end position="277"/>
    </location>
</feature>
<gene>
    <name evidence="6" type="ORF">AX774_g2094</name>
</gene>
<comment type="subcellular location">
    <subcellularLocation>
        <location evidence="1">Nucleus</location>
    </subcellularLocation>
</comment>
<dbReference type="EMBL" id="LSSK01000205">
    <property type="protein sequence ID" value="OMH84378.1"/>
    <property type="molecule type" value="Genomic_DNA"/>
</dbReference>
<evidence type="ECO:0000256" key="4">
    <source>
        <dbReference type="SAM" id="MobiDB-lite"/>
    </source>
</evidence>
<dbReference type="PANTHER" id="PTHR14369:SF0">
    <property type="entry name" value="SURFEIT LOCUS PROTEIN 6"/>
    <property type="match status" value="1"/>
</dbReference>
<dbReference type="Pfam" id="PF04935">
    <property type="entry name" value="SURF6"/>
    <property type="match status" value="1"/>
</dbReference>
<feature type="region of interest" description="Disordered" evidence="4">
    <location>
        <begin position="48"/>
        <end position="90"/>
    </location>
</feature>
<keyword evidence="7" id="KW-1185">Reference proteome</keyword>
<dbReference type="Proteomes" id="UP000188320">
    <property type="component" value="Unassembled WGS sequence"/>
</dbReference>
<dbReference type="InterPro" id="IPR029190">
    <property type="entry name" value="Rrp14/SURF6_C"/>
</dbReference>
<evidence type="ECO:0000259" key="5">
    <source>
        <dbReference type="Pfam" id="PF04935"/>
    </source>
</evidence>
<reference evidence="7" key="1">
    <citation type="submission" date="2017-01" db="EMBL/GenBank/DDBJ databases">
        <authorList>
            <person name="Wang Y."/>
            <person name="White M."/>
            <person name="Kvist S."/>
            <person name="Moncalvo J.-M."/>
        </authorList>
    </citation>
    <scope>NUCLEOTIDE SEQUENCE [LARGE SCALE GENOMIC DNA]</scope>
    <source>
        <strain evidence="7">COL-18-3</strain>
    </source>
</reference>
<proteinExistence type="inferred from homology"/>
<evidence type="ECO:0000256" key="1">
    <source>
        <dbReference type="ARBA" id="ARBA00004123"/>
    </source>
</evidence>
<organism evidence="6 7">
    <name type="scientific">Zancudomyces culisetae</name>
    <name type="common">Gut fungus</name>
    <name type="synonym">Smittium culisetae</name>
    <dbReference type="NCBI Taxonomy" id="1213189"/>
    <lineage>
        <taxon>Eukaryota</taxon>
        <taxon>Fungi</taxon>
        <taxon>Fungi incertae sedis</taxon>
        <taxon>Zoopagomycota</taxon>
        <taxon>Kickxellomycotina</taxon>
        <taxon>Harpellomycetes</taxon>
        <taxon>Harpellales</taxon>
        <taxon>Legeriomycetaceae</taxon>
        <taxon>Zancudomyces</taxon>
    </lineage>
</organism>
<feature type="compositionally biased region" description="Basic and acidic residues" evidence="4">
    <location>
        <begin position="278"/>
        <end position="302"/>
    </location>
</feature>
<feature type="domain" description="Ribosomal RNA-processing protein 14/surfeit locus protein 6 C-terminal" evidence="5">
    <location>
        <begin position="61"/>
        <end position="314"/>
    </location>
</feature>
<feature type="region of interest" description="Disordered" evidence="4">
    <location>
        <begin position="103"/>
        <end position="350"/>
    </location>
</feature>
<dbReference type="AlphaFoldDB" id="A0A1R1PTU0"/>
<evidence type="ECO:0000313" key="6">
    <source>
        <dbReference type="EMBL" id="OMH84378.1"/>
    </source>
</evidence>
<dbReference type="GO" id="GO:0042274">
    <property type="term" value="P:ribosomal small subunit biogenesis"/>
    <property type="evidence" value="ECO:0007669"/>
    <property type="project" value="TreeGrafter"/>
</dbReference>
<dbReference type="GO" id="GO:0005730">
    <property type="term" value="C:nucleolus"/>
    <property type="evidence" value="ECO:0007669"/>
    <property type="project" value="TreeGrafter"/>
</dbReference>
<comment type="similarity">
    <text evidence="2">Belongs to the SURF6 family.</text>
</comment>
<feature type="compositionally biased region" description="Polar residues" evidence="4">
    <location>
        <begin position="303"/>
        <end position="315"/>
    </location>
</feature>
<feature type="compositionally biased region" description="Basic and acidic residues" evidence="4">
    <location>
        <begin position="122"/>
        <end position="145"/>
    </location>
</feature>
<evidence type="ECO:0000256" key="3">
    <source>
        <dbReference type="ARBA" id="ARBA00023242"/>
    </source>
</evidence>
<feature type="compositionally biased region" description="Polar residues" evidence="4">
    <location>
        <begin position="225"/>
        <end position="246"/>
    </location>
</feature>
<dbReference type="InterPro" id="IPR007019">
    <property type="entry name" value="SURF6"/>
</dbReference>
<comment type="caution">
    <text evidence="6">The sequence shown here is derived from an EMBL/GenBank/DDBJ whole genome shotgun (WGS) entry which is preliminary data.</text>
</comment>
<protein>
    <submittedName>
        <fullName evidence="6">Ribosomal RNA-processing protein 14</fullName>
    </submittedName>
</protein>
<keyword evidence="3" id="KW-0539">Nucleus</keyword>
<dbReference type="GO" id="GO:0003677">
    <property type="term" value="F:DNA binding"/>
    <property type="evidence" value="ECO:0007669"/>
    <property type="project" value="TreeGrafter"/>
</dbReference>
<feature type="compositionally biased region" description="Low complexity" evidence="4">
    <location>
        <begin position="329"/>
        <end position="341"/>
    </location>
</feature>
<dbReference type="GO" id="GO:0042273">
    <property type="term" value="P:ribosomal large subunit biogenesis"/>
    <property type="evidence" value="ECO:0007669"/>
    <property type="project" value="TreeGrafter"/>
</dbReference>
<feature type="compositionally biased region" description="Basic and acidic residues" evidence="4">
    <location>
        <begin position="153"/>
        <end position="162"/>
    </location>
</feature>
<evidence type="ECO:0000313" key="7">
    <source>
        <dbReference type="Proteomes" id="UP000188320"/>
    </source>
</evidence>
<evidence type="ECO:0000256" key="2">
    <source>
        <dbReference type="ARBA" id="ARBA00005904"/>
    </source>
</evidence>
<sequence>MKNTNKKVAENPKFSNKRKLSQVELGRHLTTSEVFEENASKKLKMTLDLDLDGSENTEQIQENENEEEEEKEKEKEQKQTQENSNASIEQIRERLRLRILEYQNKRNKPQVNGSDPNSVAAEKLKKEKRSKDKNKQKVKQRKSEKIPLLVEDTSDKNADRGGLEYSNIKLNGKTKTKQSYHNSNSISNKKTKKDSKLNDAQILARLLAEKHQQQGEMNGKAKLNGKSQNNSDSTVQVSAEDTQQWEVATKRAKGLVVKDDVKKLKQSIKRKQKRKEKSKREWEKRNETVQNSIKEKQAKRIENLNNRGSSNASGKQTGGHAKGKKQTNSSSFSQKSRPSRPGFEGKKTPF</sequence>
<name>A0A1R1PTU0_ZANCU</name>
<accession>A0A1R1PTU0</accession>